<dbReference type="GeneID" id="113208981"/>
<dbReference type="EC" id="2.1.1.22" evidence="4"/>
<evidence type="ECO:0000313" key="13">
    <source>
        <dbReference type="RefSeq" id="XP_026282070.1"/>
    </source>
</evidence>
<evidence type="ECO:0000256" key="7">
    <source>
        <dbReference type="ARBA" id="ARBA00022603"/>
    </source>
</evidence>
<evidence type="ECO:0000256" key="11">
    <source>
        <dbReference type="ARBA" id="ARBA00054322"/>
    </source>
</evidence>
<evidence type="ECO:0000256" key="1">
    <source>
        <dbReference type="ARBA" id="ARBA00004123"/>
    </source>
</evidence>
<dbReference type="OrthoDB" id="978at2759"/>
<keyword evidence="10" id="KW-0539">Nucleus</keyword>
<dbReference type="FunFam" id="3.40.50.150:FF:000094">
    <property type="entry name" value="Carnosine N-methyltransferase 1"/>
    <property type="match status" value="1"/>
</dbReference>
<keyword evidence="9" id="KW-0949">S-adenosyl-L-methionine</keyword>
<dbReference type="SMART" id="SM01296">
    <property type="entry name" value="N2227"/>
    <property type="match status" value="1"/>
</dbReference>
<evidence type="ECO:0000256" key="4">
    <source>
        <dbReference type="ARBA" id="ARBA00012003"/>
    </source>
</evidence>
<evidence type="ECO:0000256" key="6">
    <source>
        <dbReference type="ARBA" id="ARBA00022490"/>
    </source>
</evidence>
<dbReference type="AlphaFoldDB" id="A0A6J1SRV9"/>
<dbReference type="GO" id="GO:0005829">
    <property type="term" value="C:cytosol"/>
    <property type="evidence" value="ECO:0007669"/>
    <property type="project" value="UniProtKB-SubCell"/>
</dbReference>
<organism evidence="12 13">
    <name type="scientific">Frankliniella occidentalis</name>
    <name type="common">Western flower thrips</name>
    <name type="synonym">Euthrips occidentalis</name>
    <dbReference type="NCBI Taxonomy" id="133901"/>
    <lineage>
        <taxon>Eukaryota</taxon>
        <taxon>Metazoa</taxon>
        <taxon>Ecdysozoa</taxon>
        <taxon>Arthropoda</taxon>
        <taxon>Hexapoda</taxon>
        <taxon>Insecta</taxon>
        <taxon>Pterygota</taxon>
        <taxon>Neoptera</taxon>
        <taxon>Paraneoptera</taxon>
        <taxon>Thysanoptera</taxon>
        <taxon>Terebrantia</taxon>
        <taxon>Thripoidea</taxon>
        <taxon>Thripidae</taxon>
        <taxon>Frankliniella</taxon>
    </lineage>
</organism>
<dbReference type="Gene3D" id="3.40.50.150">
    <property type="entry name" value="Vaccinia Virus protein VP39"/>
    <property type="match status" value="1"/>
</dbReference>
<comment type="function">
    <text evidence="11">N-methyltransferase that catalyzes the formation of anserine (beta-alanyl-N(Pi)-methyl-L-histidine) from carnosine. Anserine, a methylated derivative of carnosine (beta-alanyl-L-histidine), is an abundant constituent of vertebrate skeletal muscles. Also methylates other L-histidine-containing di- and tripeptides such as Gly-Gly-His, Gly-His and homocarnosine (GABA-His).</text>
</comment>
<dbReference type="Pfam" id="PF07942">
    <property type="entry name" value="CARME"/>
    <property type="match status" value="1"/>
</dbReference>
<evidence type="ECO:0000256" key="9">
    <source>
        <dbReference type="ARBA" id="ARBA00022691"/>
    </source>
</evidence>
<gene>
    <name evidence="13" type="primary">LOC113208981</name>
</gene>
<comment type="similarity">
    <text evidence="3">Belongs to the carnosine N-methyltransferase family.</text>
</comment>
<name>A0A6J1SRV9_FRAOC</name>
<evidence type="ECO:0000313" key="12">
    <source>
        <dbReference type="Proteomes" id="UP000504606"/>
    </source>
</evidence>
<dbReference type="GO" id="GO:0005634">
    <property type="term" value="C:nucleus"/>
    <property type="evidence" value="ECO:0007669"/>
    <property type="project" value="UniProtKB-SubCell"/>
</dbReference>
<evidence type="ECO:0000256" key="2">
    <source>
        <dbReference type="ARBA" id="ARBA00004514"/>
    </source>
</evidence>
<dbReference type="InterPro" id="IPR029063">
    <property type="entry name" value="SAM-dependent_MTases_sf"/>
</dbReference>
<keyword evidence="6" id="KW-0963">Cytoplasm</keyword>
<dbReference type="SUPFAM" id="SSF53335">
    <property type="entry name" value="S-adenosyl-L-methionine-dependent methyltransferases"/>
    <property type="match status" value="1"/>
</dbReference>
<accession>A0A6J1SRV9</accession>
<dbReference type="Proteomes" id="UP000504606">
    <property type="component" value="Unplaced"/>
</dbReference>
<evidence type="ECO:0000256" key="5">
    <source>
        <dbReference type="ARBA" id="ARBA00015448"/>
    </source>
</evidence>
<dbReference type="GO" id="GO:0035498">
    <property type="term" value="P:carnosine metabolic process"/>
    <property type="evidence" value="ECO:0007669"/>
    <property type="project" value="TreeGrafter"/>
</dbReference>
<sequence>MEVDEGIGNTPTNPLEIEEERHFRRIVCAFKYYKKNSLARINKTEAYLASLPEHHQDMLLKYKQHLGVIKQCIEKNEKIINHIIKDVDSMFANVHPDNADNHYSNINHLSMSSEFERVETTLKQLVRDWSAEGAKERLMCYQPIIDEVLKNFPPNQCDPGNIKVLVPGAGLGRLAFEIARNGYQCQGNEFSLFMLFASNFVLNGIRSTNAYEVFPWIHQSNNVLKAESQIRGVLFPDVNPSDLPPTSQFSMAAGDFQEVYVDSDHWDCVATCFFIDCGHNIVSFIETIYNILKPGGVWVNLGPLLYHFANIPNENSIEPSYEVVREVIQKIGFLLEKEDTNVSTTYSSNQESMLQYEYKSVFFVCRKPALRQNGLNHFEQSSLEPDDIIAPDTVS</sequence>
<dbReference type="InterPro" id="IPR012901">
    <property type="entry name" value="CARME"/>
</dbReference>
<evidence type="ECO:0000256" key="10">
    <source>
        <dbReference type="ARBA" id="ARBA00023242"/>
    </source>
</evidence>
<dbReference type="KEGG" id="foc:113208981"/>
<dbReference type="PANTHER" id="PTHR12303:SF6">
    <property type="entry name" value="CARNOSINE N-METHYLTRANSFERASE"/>
    <property type="match status" value="1"/>
</dbReference>
<reference evidence="13" key="1">
    <citation type="submission" date="2025-08" db="UniProtKB">
        <authorList>
            <consortium name="RefSeq"/>
        </authorList>
    </citation>
    <scope>IDENTIFICATION</scope>
    <source>
        <tissue evidence="13">Whole organism</tissue>
    </source>
</reference>
<proteinExistence type="inferred from homology"/>
<dbReference type="GO" id="GO:0030735">
    <property type="term" value="F:carnosine N-methyltransferase activity"/>
    <property type="evidence" value="ECO:0007669"/>
    <property type="project" value="UniProtKB-EC"/>
</dbReference>
<evidence type="ECO:0000256" key="3">
    <source>
        <dbReference type="ARBA" id="ARBA00010086"/>
    </source>
</evidence>
<keyword evidence="12" id="KW-1185">Reference proteome</keyword>
<comment type="subcellular location">
    <subcellularLocation>
        <location evidence="2">Cytoplasm</location>
        <location evidence="2">Cytosol</location>
    </subcellularLocation>
    <subcellularLocation>
        <location evidence="1">Nucleus</location>
    </subcellularLocation>
</comment>
<dbReference type="PANTHER" id="PTHR12303">
    <property type="entry name" value="CARNOSINE N-METHYLTRANSFERASE"/>
    <property type="match status" value="1"/>
</dbReference>
<evidence type="ECO:0000256" key="8">
    <source>
        <dbReference type="ARBA" id="ARBA00022679"/>
    </source>
</evidence>
<dbReference type="RefSeq" id="XP_026282070.1">
    <property type="nucleotide sequence ID" value="XM_026426285.2"/>
</dbReference>
<dbReference type="GO" id="GO:0032259">
    <property type="term" value="P:methylation"/>
    <property type="evidence" value="ECO:0007669"/>
    <property type="project" value="UniProtKB-KW"/>
</dbReference>
<keyword evidence="8" id="KW-0808">Transferase</keyword>
<protein>
    <recommendedName>
        <fullName evidence="5">Carnosine N-methyltransferase</fullName>
        <ecNumber evidence="4">2.1.1.22</ecNumber>
    </recommendedName>
</protein>
<keyword evidence="7" id="KW-0489">Methyltransferase</keyword>